<evidence type="ECO:0000259" key="1">
    <source>
        <dbReference type="Pfam" id="PF13456"/>
    </source>
</evidence>
<reference evidence="2" key="1">
    <citation type="submission" date="2019-09" db="EMBL/GenBank/DDBJ databases">
        <title>Draft genome information of white flower Hibiscus syriacus.</title>
        <authorList>
            <person name="Kim Y.-M."/>
        </authorList>
    </citation>
    <scope>NUCLEOTIDE SEQUENCE [LARGE SCALE GENOMIC DNA]</scope>
    <source>
        <strain evidence="2">YM2019G1</strain>
    </source>
</reference>
<dbReference type="PANTHER" id="PTHR33033:SF122">
    <property type="entry name" value="RNASE H TYPE-1 DOMAIN-CONTAINING PROTEIN"/>
    <property type="match status" value="1"/>
</dbReference>
<dbReference type="PANTHER" id="PTHR33033">
    <property type="entry name" value="POLYNUCLEOTIDYL TRANSFERASE, RIBONUCLEASE H-LIKE SUPERFAMILY PROTEIN-RELATED"/>
    <property type="match status" value="1"/>
</dbReference>
<comment type="caution">
    <text evidence="2">The sequence shown here is derived from an EMBL/GenBank/DDBJ whole genome shotgun (WGS) entry which is preliminary data.</text>
</comment>
<dbReference type="InterPro" id="IPR044730">
    <property type="entry name" value="RNase_H-like_dom_plant"/>
</dbReference>
<protein>
    <recommendedName>
        <fullName evidence="1">RNase H type-1 domain-containing protein</fullName>
    </recommendedName>
</protein>
<organism evidence="2 3">
    <name type="scientific">Hibiscus syriacus</name>
    <name type="common">Rose of Sharon</name>
    <dbReference type="NCBI Taxonomy" id="106335"/>
    <lineage>
        <taxon>Eukaryota</taxon>
        <taxon>Viridiplantae</taxon>
        <taxon>Streptophyta</taxon>
        <taxon>Embryophyta</taxon>
        <taxon>Tracheophyta</taxon>
        <taxon>Spermatophyta</taxon>
        <taxon>Magnoliopsida</taxon>
        <taxon>eudicotyledons</taxon>
        <taxon>Gunneridae</taxon>
        <taxon>Pentapetalae</taxon>
        <taxon>rosids</taxon>
        <taxon>malvids</taxon>
        <taxon>Malvales</taxon>
        <taxon>Malvaceae</taxon>
        <taxon>Malvoideae</taxon>
        <taxon>Hibiscus</taxon>
    </lineage>
</organism>
<sequence>MLFFLARFRTAFWFGVRFKDVKVLFDSLVGDLKLANSKGIQKKRCYPPTKWVPPPEGFLKLNVDGAMAKGWDKGGIGGLIRDDRGMLLGSFSEKIRGGPPIFAELMAIKRGLILIEEGLMWKERASFQDILRAANREADELAKAGIGLPNTTISGNISERKQTQPDACHTLCDLNGNKRGHVYKLIRSQGFVSSYDIAHEYTDSDVDAHRYQLKKVSLSENVAFAFLRDDNNNNHITYSAFCDAVRQVNLTGLSYGLSFQETVTIRVEEVRLDDKKGKIRNQGLGIVSEDLGIFTYLAREEARSNYNGTGMDQVDCEQAHNEKPISAVNVKVVSQGQQLANPWIGTYKQINRD</sequence>
<dbReference type="GO" id="GO:0004523">
    <property type="term" value="F:RNA-DNA hybrid ribonuclease activity"/>
    <property type="evidence" value="ECO:0007669"/>
    <property type="project" value="InterPro"/>
</dbReference>
<dbReference type="InterPro" id="IPR002156">
    <property type="entry name" value="RNaseH_domain"/>
</dbReference>
<dbReference type="InterPro" id="IPR012337">
    <property type="entry name" value="RNaseH-like_sf"/>
</dbReference>
<accession>A0A6A2WU39</accession>
<keyword evidence="3" id="KW-1185">Reference proteome</keyword>
<dbReference type="AlphaFoldDB" id="A0A6A2WU39"/>
<evidence type="ECO:0000313" key="2">
    <source>
        <dbReference type="EMBL" id="KAE8664923.1"/>
    </source>
</evidence>
<dbReference type="CDD" id="cd06222">
    <property type="entry name" value="RNase_H_like"/>
    <property type="match status" value="1"/>
</dbReference>
<dbReference type="Pfam" id="PF13456">
    <property type="entry name" value="RVT_3"/>
    <property type="match status" value="1"/>
</dbReference>
<proteinExistence type="predicted"/>
<feature type="domain" description="RNase H type-1" evidence="1">
    <location>
        <begin position="62"/>
        <end position="116"/>
    </location>
</feature>
<dbReference type="Proteomes" id="UP000436088">
    <property type="component" value="Unassembled WGS sequence"/>
</dbReference>
<evidence type="ECO:0000313" key="3">
    <source>
        <dbReference type="Proteomes" id="UP000436088"/>
    </source>
</evidence>
<dbReference type="EMBL" id="VEPZ02001641">
    <property type="protein sequence ID" value="KAE8664923.1"/>
    <property type="molecule type" value="Genomic_DNA"/>
</dbReference>
<gene>
    <name evidence="2" type="ORF">F3Y22_tig00112738pilonHSYRG01055</name>
</gene>
<dbReference type="SUPFAM" id="SSF53098">
    <property type="entry name" value="Ribonuclease H-like"/>
    <property type="match status" value="1"/>
</dbReference>
<dbReference type="GO" id="GO:0003676">
    <property type="term" value="F:nucleic acid binding"/>
    <property type="evidence" value="ECO:0007669"/>
    <property type="project" value="InterPro"/>
</dbReference>
<name>A0A6A2WU39_HIBSY</name>